<reference evidence="2" key="1">
    <citation type="submission" date="2020-05" db="EMBL/GenBank/DDBJ databases">
        <authorList>
            <person name="Chiriac C."/>
            <person name="Salcher M."/>
            <person name="Ghai R."/>
            <person name="Kavagutti S V."/>
        </authorList>
    </citation>
    <scope>NUCLEOTIDE SEQUENCE</scope>
</reference>
<dbReference type="AlphaFoldDB" id="A0A6J6MK09"/>
<proteinExistence type="predicted"/>
<accession>A0A6J6MK09</accession>
<organism evidence="2">
    <name type="scientific">freshwater metagenome</name>
    <dbReference type="NCBI Taxonomy" id="449393"/>
    <lineage>
        <taxon>unclassified sequences</taxon>
        <taxon>metagenomes</taxon>
        <taxon>ecological metagenomes</taxon>
    </lineage>
</organism>
<evidence type="ECO:0000256" key="1">
    <source>
        <dbReference type="SAM" id="MobiDB-lite"/>
    </source>
</evidence>
<protein>
    <submittedName>
        <fullName evidence="2">Unannotated protein</fullName>
    </submittedName>
</protein>
<gene>
    <name evidence="2" type="ORF">UFOPK2343_00579</name>
</gene>
<sequence length="151" mass="17098">MSRKRKITNRRSPAKPRSPLDSIKTELASPMTLKACALKATGEDLRLIMSQVLISQTHMVTYIKNSGIAEEISFQLFFELRNLLMMIMNLPVKAFEYLRTFLIDDVDLRTAIDMATNLAKQDAIEDKEDGTDEVSEATLEAIHDWMTSVTS</sequence>
<name>A0A6J6MK09_9ZZZZ</name>
<evidence type="ECO:0000313" key="2">
    <source>
        <dbReference type="EMBL" id="CAB4674136.1"/>
    </source>
</evidence>
<dbReference type="EMBL" id="CAEZXD010000011">
    <property type="protein sequence ID" value="CAB4674136.1"/>
    <property type="molecule type" value="Genomic_DNA"/>
</dbReference>
<feature type="compositionally biased region" description="Basic residues" evidence="1">
    <location>
        <begin position="1"/>
        <end position="14"/>
    </location>
</feature>
<feature type="region of interest" description="Disordered" evidence="1">
    <location>
        <begin position="1"/>
        <end position="21"/>
    </location>
</feature>